<dbReference type="AlphaFoldDB" id="A0A0D2X4R9"/>
<evidence type="ECO:0000256" key="1">
    <source>
        <dbReference type="SAM" id="MobiDB-lite"/>
    </source>
</evidence>
<feature type="region of interest" description="Disordered" evidence="1">
    <location>
        <begin position="133"/>
        <end position="152"/>
    </location>
</feature>
<protein>
    <submittedName>
        <fullName evidence="2">Uncharacterized protein</fullName>
    </submittedName>
</protein>
<dbReference type="InParanoid" id="A0A0D2X4R9"/>
<evidence type="ECO:0000313" key="2">
    <source>
        <dbReference type="EMBL" id="KJE96539.1"/>
    </source>
</evidence>
<proteinExistence type="predicted"/>
<dbReference type="RefSeq" id="XP_004344467.1">
    <property type="nucleotide sequence ID" value="XM_004344417.2"/>
</dbReference>
<gene>
    <name evidence="2" type="ORF">CAOG_006846</name>
</gene>
<name>A0A0D2X4R9_CAPO3</name>
<feature type="compositionally biased region" description="Low complexity" evidence="1">
    <location>
        <begin position="133"/>
        <end position="145"/>
    </location>
</feature>
<organism evidence="2 3">
    <name type="scientific">Capsaspora owczarzaki (strain ATCC 30864)</name>
    <dbReference type="NCBI Taxonomy" id="595528"/>
    <lineage>
        <taxon>Eukaryota</taxon>
        <taxon>Filasterea</taxon>
        <taxon>Capsaspora</taxon>
    </lineage>
</organism>
<reference evidence="3" key="1">
    <citation type="submission" date="2011-02" db="EMBL/GenBank/DDBJ databases">
        <title>The Genome Sequence of Capsaspora owczarzaki ATCC 30864.</title>
        <authorList>
            <person name="Russ C."/>
            <person name="Cuomo C."/>
            <person name="Burger G."/>
            <person name="Gray M.W."/>
            <person name="Holland P.W.H."/>
            <person name="King N."/>
            <person name="Lang F.B.F."/>
            <person name="Roger A.J."/>
            <person name="Ruiz-Trillo I."/>
            <person name="Young S.K."/>
            <person name="Zeng Q."/>
            <person name="Gargeya S."/>
            <person name="Alvarado L."/>
            <person name="Berlin A."/>
            <person name="Chapman S.B."/>
            <person name="Chen Z."/>
            <person name="Freedman E."/>
            <person name="Gellesch M."/>
            <person name="Goldberg J."/>
            <person name="Griggs A."/>
            <person name="Gujja S."/>
            <person name="Heilman E."/>
            <person name="Heiman D."/>
            <person name="Howarth C."/>
            <person name="Mehta T."/>
            <person name="Neiman D."/>
            <person name="Pearson M."/>
            <person name="Roberts A."/>
            <person name="Saif S."/>
            <person name="Shea T."/>
            <person name="Shenoy N."/>
            <person name="Sisk P."/>
            <person name="Stolte C."/>
            <person name="Sykes S."/>
            <person name="White J."/>
            <person name="Yandava C."/>
            <person name="Haas B."/>
            <person name="Nusbaum C."/>
            <person name="Birren B."/>
        </authorList>
    </citation>
    <scope>NUCLEOTIDE SEQUENCE</scope>
    <source>
        <strain evidence="3">ATCC 30864</strain>
    </source>
</reference>
<dbReference type="EMBL" id="KE346371">
    <property type="protein sequence ID" value="KJE96539.1"/>
    <property type="molecule type" value="Genomic_DNA"/>
</dbReference>
<accession>A0A0D2X4R9</accession>
<sequence length="152" mass="16559">MGLLISHHRGPDGVTPALVVPVPAETASSTSPPVDLPLGLAVIPVPHGDPTLGDNVRQYQLVNRWWHELELREAVYFVVPVAAGLWGARWLLTGYSRRFAQHVYRRKMAQGWQAPQPPAKQPLYAWKVPHSSVLGTSRSSSSSSSNTGNAPP</sequence>
<keyword evidence="3" id="KW-1185">Reference proteome</keyword>
<dbReference type="Proteomes" id="UP000008743">
    <property type="component" value="Unassembled WGS sequence"/>
</dbReference>
<evidence type="ECO:0000313" key="3">
    <source>
        <dbReference type="Proteomes" id="UP000008743"/>
    </source>
</evidence>